<dbReference type="Proteomes" id="UP000070539">
    <property type="component" value="Unassembled WGS sequence"/>
</dbReference>
<name>A0A136WF34_9FIRM</name>
<dbReference type="NCBIfam" id="TIGR03827">
    <property type="entry name" value="GNAT_ablB"/>
    <property type="match status" value="1"/>
</dbReference>
<keyword evidence="2" id="KW-0012">Acyltransferase</keyword>
<proteinExistence type="predicted"/>
<dbReference type="SUPFAM" id="SSF55729">
    <property type="entry name" value="Acyl-CoA N-acyltransferases (Nat)"/>
    <property type="match status" value="1"/>
</dbReference>
<dbReference type="STRING" id="36847.CLNEO_16990"/>
<keyword evidence="3" id="KW-1185">Reference proteome</keyword>
<dbReference type="AlphaFoldDB" id="A0A136WF34"/>
<comment type="caution">
    <text evidence="2">The sequence shown here is derived from an EMBL/GenBank/DDBJ whole genome shotgun (WGS) entry which is preliminary data.</text>
</comment>
<dbReference type="PROSITE" id="PS51186">
    <property type="entry name" value="GNAT"/>
    <property type="match status" value="1"/>
</dbReference>
<reference evidence="2 3" key="1">
    <citation type="submission" date="2016-01" db="EMBL/GenBank/DDBJ databases">
        <title>Genome sequence of Clostridium neopropionicum X4, DSM-3847.</title>
        <authorList>
            <person name="Poehlein A."/>
            <person name="Beck M.H."/>
            <person name="Bengelsdorf F.R."/>
            <person name="Daniel R."/>
            <person name="Duerre P."/>
        </authorList>
    </citation>
    <scope>NUCLEOTIDE SEQUENCE [LARGE SCALE GENOMIC DNA]</scope>
    <source>
        <strain evidence="2 3">DSM-3847</strain>
    </source>
</reference>
<evidence type="ECO:0000259" key="1">
    <source>
        <dbReference type="PROSITE" id="PS51186"/>
    </source>
</evidence>
<dbReference type="RefSeq" id="WP_066087377.1">
    <property type="nucleotide sequence ID" value="NZ_LRVM01000004.1"/>
</dbReference>
<dbReference type="InterPro" id="IPR016181">
    <property type="entry name" value="Acyl_CoA_acyltransferase"/>
</dbReference>
<dbReference type="InterPro" id="IPR022525">
    <property type="entry name" value="GNAT_AblB"/>
</dbReference>
<dbReference type="OrthoDB" id="9790652at2"/>
<dbReference type="CDD" id="cd04301">
    <property type="entry name" value="NAT_SF"/>
    <property type="match status" value="1"/>
</dbReference>
<keyword evidence="2" id="KW-0808">Transferase</keyword>
<dbReference type="EC" id="2.3.1.-" evidence="2"/>
<feature type="domain" description="N-acetyltransferase" evidence="1">
    <location>
        <begin position="130"/>
        <end position="281"/>
    </location>
</feature>
<dbReference type="PATRIC" id="fig|36847.3.peg.1978"/>
<dbReference type="Gene3D" id="3.40.630.30">
    <property type="match status" value="1"/>
</dbReference>
<evidence type="ECO:0000313" key="2">
    <source>
        <dbReference type="EMBL" id="KXL53156.1"/>
    </source>
</evidence>
<dbReference type="Pfam" id="PF00583">
    <property type="entry name" value="Acetyltransf_1"/>
    <property type="match status" value="1"/>
</dbReference>
<gene>
    <name evidence="2" type="primary">yodP</name>
    <name evidence="2" type="ORF">CLNEO_16990</name>
</gene>
<evidence type="ECO:0000313" key="3">
    <source>
        <dbReference type="Proteomes" id="UP000070539"/>
    </source>
</evidence>
<accession>A0A136WF34</accession>
<dbReference type="InterPro" id="IPR000182">
    <property type="entry name" value="GNAT_dom"/>
</dbReference>
<organism evidence="2 3">
    <name type="scientific">Anaerotignum neopropionicum</name>
    <dbReference type="NCBI Taxonomy" id="36847"/>
    <lineage>
        <taxon>Bacteria</taxon>
        <taxon>Bacillati</taxon>
        <taxon>Bacillota</taxon>
        <taxon>Clostridia</taxon>
        <taxon>Lachnospirales</taxon>
        <taxon>Anaerotignaceae</taxon>
        <taxon>Anaerotignum</taxon>
    </lineage>
</organism>
<protein>
    <submittedName>
        <fullName evidence="2">N-acetyltransferase YodP</fullName>
        <ecNumber evidence="2">2.3.1.-</ecNumber>
    </submittedName>
</protein>
<dbReference type="EMBL" id="LRVM01000004">
    <property type="protein sequence ID" value="KXL53156.1"/>
    <property type="molecule type" value="Genomic_DNA"/>
</dbReference>
<sequence>MYDTIVQINNSTIQHGSQNKRIYLMHLATEDMPQILDVIHNMADKNFYTKIFAKVPEAFIPTFLENGYVMEAHVPFYFNATENCIFMAKYLDASRSISTTSELNKKVLESAIAKGTSMALETKVVLKKDFLFRKANTNDVFAMANLYSKVFDSYPFPIFEPEYIKQTMENNVIYFGIWKGNDLIALSSCEISLEDKNVEMTDFAVDPIYRGHKLALFLLTEMEKEMKKQEIKTAYTIARAVSYGMNATFAKCGYVFSGTLINNTQIGGKIEDMNVWFKSLQQ</sequence>
<dbReference type="GO" id="GO:0008080">
    <property type="term" value="F:N-acetyltransferase activity"/>
    <property type="evidence" value="ECO:0007669"/>
    <property type="project" value="InterPro"/>
</dbReference>